<organism evidence="1 2">
    <name type="scientific">Funiculus sociatus GB2-A5</name>
    <dbReference type="NCBI Taxonomy" id="2933946"/>
    <lineage>
        <taxon>Bacteria</taxon>
        <taxon>Bacillati</taxon>
        <taxon>Cyanobacteriota</taxon>
        <taxon>Cyanophyceae</taxon>
        <taxon>Coleofasciculales</taxon>
        <taxon>Coleofasciculaceae</taxon>
        <taxon>Funiculus</taxon>
    </lineage>
</organism>
<accession>A0ABV0JME3</accession>
<gene>
    <name evidence="1" type="ORF">NDI37_08950</name>
</gene>
<evidence type="ECO:0000313" key="1">
    <source>
        <dbReference type="EMBL" id="MEP0864595.1"/>
    </source>
</evidence>
<keyword evidence="2" id="KW-1185">Reference proteome</keyword>
<evidence type="ECO:0000313" key="2">
    <source>
        <dbReference type="Proteomes" id="UP001442494"/>
    </source>
</evidence>
<dbReference type="Proteomes" id="UP001442494">
    <property type="component" value="Unassembled WGS sequence"/>
</dbReference>
<comment type="caution">
    <text evidence="1">The sequence shown here is derived from an EMBL/GenBank/DDBJ whole genome shotgun (WGS) entry which is preliminary data.</text>
</comment>
<protein>
    <submittedName>
        <fullName evidence="1">Uncharacterized protein</fullName>
    </submittedName>
</protein>
<name>A0ABV0JME3_9CYAN</name>
<reference evidence="1 2" key="1">
    <citation type="submission" date="2022-04" db="EMBL/GenBank/DDBJ databases">
        <title>Positive selection, recombination, and allopatry shape intraspecific diversity of widespread and dominant cyanobacteria.</title>
        <authorList>
            <person name="Wei J."/>
            <person name="Shu W."/>
            <person name="Hu C."/>
        </authorList>
    </citation>
    <scope>NUCLEOTIDE SEQUENCE [LARGE SCALE GENOMIC DNA]</scope>
    <source>
        <strain evidence="1 2">GB2-A5</strain>
    </source>
</reference>
<dbReference type="RefSeq" id="WP_190421564.1">
    <property type="nucleotide sequence ID" value="NZ_JAMPKK010000015.1"/>
</dbReference>
<dbReference type="EMBL" id="JAMPKK010000015">
    <property type="protein sequence ID" value="MEP0864595.1"/>
    <property type="molecule type" value="Genomic_DNA"/>
</dbReference>
<proteinExistence type="predicted"/>
<sequence>MVATQNPTTQATVTDIRKQRLEKEFGLTVMDNCPAARTSLVVVSYLEGGQTYTYCANPNRVFPAGEYSYNPNSRTLEAARKQQQCTVEIGGICLVR</sequence>